<accession>A0ABN1QRB3</accession>
<dbReference type="PRINTS" id="PR00411">
    <property type="entry name" value="PNDRDTASEI"/>
</dbReference>
<dbReference type="Pfam" id="PF00890">
    <property type="entry name" value="FAD_binding_2"/>
    <property type="match status" value="1"/>
</dbReference>
<evidence type="ECO:0000256" key="11">
    <source>
        <dbReference type="ARBA" id="ARBA00038856"/>
    </source>
</evidence>
<protein>
    <recommendedName>
        <fullName evidence="14">Cholesterol oxidase</fullName>
        <ecNumber evidence="13">1.1.3.6</ecNumber>
        <ecNumber evidence="11">5.3.3.1</ecNumber>
    </recommendedName>
    <alternativeName>
        <fullName evidence="15">Cholesterol isomerase</fullName>
    </alternativeName>
</protein>
<comment type="caution">
    <text evidence="19">The sequence shown here is derived from an EMBL/GenBank/DDBJ whole genome shotgun (WGS) entry which is preliminary data.</text>
</comment>
<dbReference type="PANTHER" id="PTHR47470:SF1">
    <property type="entry name" value="FAD-DEPENDENT OXIDOREDUCTASE 2 FAD BINDING DOMAIN-CONTAINING PROTEIN"/>
    <property type="match status" value="1"/>
</dbReference>
<keyword evidence="3" id="KW-0153">Cholesterol metabolism</keyword>
<dbReference type="PANTHER" id="PTHR47470">
    <property type="entry name" value="CHOLESTEROL OXIDASE"/>
    <property type="match status" value="1"/>
</dbReference>
<evidence type="ECO:0000256" key="13">
    <source>
        <dbReference type="ARBA" id="ARBA00049723"/>
    </source>
</evidence>
<evidence type="ECO:0000259" key="18">
    <source>
        <dbReference type="Pfam" id="PF05199"/>
    </source>
</evidence>
<proteinExistence type="inferred from homology"/>
<feature type="domain" description="FAD-dependent oxidoreductase 2 FAD-binding" evidence="17">
    <location>
        <begin position="4"/>
        <end position="36"/>
    </location>
</feature>
<evidence type="ECO:0000256" key="6">
    <source>
        <dbReference type="ARBA" id="ARBA00023002"/>
    </source>
</evidence>
<keyword evidence="7" id="KW-0443">Lipid metabolism</keyword>
<evidence type="ECO:0000313" key="20">
    <source>
        <dbReference type="Proteomes" id="UP001500665"/>
    </source>
</evidence>
<dbReference type="InterPro" id="IPR036188">
    <property type="entry name" value="FAD/NAD-bd_sf"/>
</dbReference>
<evidence type="ECO:0000256" key="7">
    <source>
        <dbReference type="ARBA" id="ARBA00023098"/>
    </source>
</evidence>
<evidence type="ECO:0000256" key="3">
    <source>
        <dbReference type="ARBA" id="ARBA00022548"/>
    </source>
</evidence>
<feature type="domain" description="Glucose-methanol-choline oxidoreductase C-terminal" evidence="18">
    <location>
        <begin position="458"/>
        <end position="512"/>
    </location>
</feature>
<dbReference type="SUPFAM" id="SSF51905">
    <property type="entry name" value="FAD/NAD(P)-binding domain"/>
    <property type="match status" value="1"/>
</dbReference>
<dbReference type="Proteomes" id="UP001500665">
    <property type="component" value="Unassembled WGS sequence"/>
</dbReference>
<name>A0ABN1QRB3_9ACTN</name>
<sequence>MDYDVLVIGSGFGGAVAALRLSEKGYRVGVLEAGPRRGDRELPRTTWRVRDYLWLPVLGLRGIQRLHLLRGRRGRTLLLGGAGVGGGSLVSANLLHPPPEDFYADPRWAHITDWRSELAPHYDQAARMLGLTENPSTTDADILFHEVAEDLGLAATYRRAPVAVFFNEPAGIQVPDPYFGGAGPPRRGCIECGECVIGCRHGAKNKLTVNYLHLAERAGAVVHADSEAIRVRPRYNGGYAVQVVKPGRRLPGTGRTFTAGQVVFAAGAYGTQRLLHRMKATGALPGLSDRLGALTRVYTEVYAGAARPKATGRPLYEGVAVTSSLHPENRTVIEAFRFGRGSNLTGLLRVPLLDGSGLPRPLKLLGYVLRHPLRTLGLRDVRRWSERGLTTLVRRPAEAPLTLRPRRFGSALRVAGPAAGEQGPDWIPVAHRAARLLARRLGGPPSGSLLDLIGVPPSGHFFGGCTIGSSRRTGVVDPYQRIFGHPCLHVADGSALTADPGPSPALTILAQAERAMSLWPNKGDADTRPAQGAPYARLAPVPPRRPAVPEDAPAALRVRLPGVAALADPENLAGWPT</sequence>
<evidence type="ECO:0000256" key="5">
    <source>
        <dbReference type="ARBA" id="ARBA00022827"/>
    </source>
</evidence>
<dbReference type="Pfam" id="PF00732">
    <property type="entry name" value="GMC_oxred_N"/>
    <property type="match status" value="1"/>
</dbReference>
<evidence type="ECO:0000256" key="2">
    <source>
        <dbReference type="ARBA" id="ARBA00010790"/>
    </source>
</evidence>
<dbReference type="RefSeq" id="WP_344239319.1">
    <property type="nucleotide sequence ID" value="NZ_BAAAHH010000006.1"/>
</dbReference>
<reference evidence="19 20" key="1">
    <citation type="journal article" date="2019" name="Int. J. Syst. Evol. Microbiol.">
        <title>The Global Catalogue of Microorganisms (GCM) 10K type strain sequencing project: providing services to taxonomists for standard genome sequencing and annotation.</title>
        <authorList>
            <consortium name="The Broad Institute Genomics Platform"/>
            <consortium name="The Broad Institute Genome Sequencing Center for Infectious Disease"/>
            <person name="Wu L."/>
            <person name="Ma J."/>
        </authorList>
    </citation>
    <scope>NUCLEOTIDE SEQUENCE [LARGE SCALE GENOMIC DNA]</scope>
    <source>
        <strain evidence="19 20">JCM 10696</strain>
    </source>
</reference>
<evidence type="ECO:0000259" key="17">
    <source>
        <dbReference type="Pfam" id="PF00890"/>
    </source>
</evidence>
<evidence type="ECO:0000256" key="14">
    <source>
        <dbReference type="ARBA" id="ARBA00049744"/>
    </source>
</evidence>
<evidence type="ECO:0000313" key="19">
    <source>
        <dbReference type="EMBL" id="GAA0946414.1"/>
    </source>
</evidence>
<dbReference type="Gene3D" id="3.50.50.60">
    <property type="entry name" value="FAD/NAD(P)-binding domain"/>
    <property type="match status" value="3"/>
</dbReference>
<evidence type="ECO:0000259" key="16">
    <source>
        <dbReference type="Pfam" id="PF00732"/>
    </source>
</evidence>
<dbReference type="EC" id="5.3.3.1" evidence="11"/>
<keyword evidence="20" id="KW-1185">Reference proteome</keyword>
<keyword evidence="9" id="KW-0753">Steroid metabolism</keyword>
<evidence type="ECO:0000256" key="1">
    <source>
        <dbReference type="ARBA" id="ARBA00001974"/>
    </source>
</evidence>
<evidence type="ECO:0000256" key="9">
    <source>
        <dbReference type="ARBA" id="ARBA00023221"/>
    </source>
</evidence>
<dbReference type="EC" id="1.1.3.6" evidence="13"/>
<dbReference type="InterPro" id="IPR007867">
    <property type="entry name" value="GMC_OxRtase_C"/>
</dbReference>
<comment type="cofactor">
    <cofactor evidence="1">
        <name>FAD</name>
        <dbReference type="ChEBI" id="CHEBI:57692"/>
    </cofactor>
</comment>
<feature type="domain" description="Glucose-methanol-choline oxidoreductase N-terminal" evidence="16">
    <location>
        <begin position="188"/>
        <end position="277"/>
    </location>
</feature>
<organism evidence="19 20">
    <name type="scientific">Actinocorallia libanotica</name>
    <dbReference type="NCBI Taxonomy" id="46162"/>
    <lineage>
        <taxon>Bacteria</taxon>
        <taxon>Bacillati</taxon>
        <taxon>Actinomycetota</taxon>
        <taxon>Actinomycetes</taxon>
        <taxon>Streptosporangiales</taxon>
        <taxon>Thermomonosporaceae</taxon>
        <taxon>Actinocorallia</taxon>
    </lineage>
</organism>
<keyword evidence="6" id="KW-0560">Oxidoreductase</keyword>
<evidence type="ECO:0000256" key="15">
    <source>
        <dbReference type="ARBA" id="ARBA00049778"/>
    </source>
</evidence>
<gene>
    <name evidence="19" type="ORF">GCM10009550_21040</name>
</gene>
<comment type="pathway">
    <text evidence="12">Steroid metabolism; cholesterol degradation.</text>
</comment>
<dbReference type="EMBL" id="BAAAHH010000006">
    <property type="protein sequence ID" value="GAA0946414.1"/>
    <property type="molecule type" value="Genomic_DNA"/>
</dbReference>
<evidence type="ECO:0000256" key="12">
    <source>
        <dbReference type="ARBA" id="ARBA00049645"/>
    </source>
</evidence>
<evidence type="ECO:0000256" key="4">
    <source>
        <dbReference type="ARBA" id="ARBA00022630"/>
    </source>
</evidence>
<keyword evidence="10" id="KW-0413">Isomerase</keyword>
<comment type="similarity">
    <text evidence="2">Belongs to the GMC oxidoreductase family.</text>
</comment>
<evidence type="ECO:0000256" key="8">
    <source>
        <dbReference type="ARBA" id="ARBA00023166"/>
    </source>
</evidence>
<dbReference type="InterPro" id="IPR003953">
    <property type="entry name" value="FAD-dep_OxRdtase_2_FAD-bd"/>
</dbReference>
<evidence type="ECO:0000256" key="10">
    <source>
        <dbReference type="ARBA" id="ARBA00023235"/>
    </source>
</evidence>
<dbReference type="InterPro" id="IPR000172">
    <property type="entry name" value="GMC_OxRdtase_N"/>
</dbReference>
<keyword evidence="8" id="KW-1207">Sterol metabolism</keyword>
<dbReference type="Pfam" id="PF05199">
    <property type="entry name" value="GMC_oxred_C"/>
    <property type="match status" value="1"/>
</dbReference>
<keyword evidence="4" id="KW-0285">Flavoprotein</keyword>
<dbReference type="InterPro" id="IPR052542">
    <property type="entry name" value="Cholesterol_Oxidase"/>
</dbReference>
<keyword evidence="5" id="KW-0274">FAD</keyword>